<evidence type="ECO:0000256" key="1">
    <source>
        <dbReference type="ARBA" id="ARBA00003944"/>
    </source>
</evidence>
<organism evidence="6 7">
    <name type="scientific">Neopusillimonas maritima</name>
    <dbReference type="NCBI Taxonomy" id="2026239"/>
    <lineage>
        <taxon>Bacteria</taxon>
        <taxon>Pseudomonadati</taxon>
        <taxon>Pseudomonadota</taxon>
        <taxon>Betaproteobacteria</taxon>
        <taxon>Burkholderiales</taxon>
        <taxon>Alcaligenaceae</taxon>
        <taxon>Neopusillimonas</taxon>
    </lineage>
</organism>
<dbReference type="EMBL" id="NQOU01000001">
    <property type="protein sequence ID" value="RII84590.1"/>
    <property type="molecule type" value="Genomic_DNA"/>
</dbReference>
<feature type="compositionally biased region" description="Low complexity" evidence="4">
    <location>
        <begin position="305"/>
        <end position="323"/>
    </location>
</feature>
<feature type="domain" description="Flagellar hook-length control protein-like C-terminal" evidence="5">
    <location>
        <begin position="224"/>
        <end position="303"/>
    </location>
</feature>
<dbReference type="CDD" id="cd17470">
    <property type="entry name" value="T3SS_Flik_C"/>
    <property type="match status" value="1"/>
</dbReference>
<dbReference type="InterPro" id="IPR038610">
    <property type="entry name" value="FliK-like_C_sf"/>
</dbReference>
<evidence type="ECO:0000259" key="5">
    <source>
        <dbReference type="Pfam" id="PF02120"/>
    </source>
</evidence>
<comment type="similarity">
    <text evidence="2">Belongs to the FliK family.</text>
</comment>
<reference evidence="6 7" key="1">
    <citation type="submission" date="2017-08" db="EMBL/GenBank/DDBJ databases">
        <title>Pusillimonas indicus sp. nov., a member of the family Alcaligenaceae isolated from surface seawater.</title>
        <authorList>
            <person name="Li J."/>
        </authorList>
    </citation>
    <scope>NUCLEOTIDE SEQUENCE [LARGE SCALE GENOMIC DNA]</scope>
    <source>
        <strain evidence="6 7">17-4A</strain>
    </source>
</reference>
<dbReference type="InterPro" id="IPR021136">
    <property type="entry name" value="Flagellar_hook_control-like_C"/>
</dbReference>
<dbReference type="PANTHER" id="PTHR37533:SF2">
    <property type="entry name" value="FLAGELLAR HOOK-LENGTH CONTROL PROTEIN"/>
    <property type="match status" value="1"/>
</dbReference>
<evidence type="ECO:0000256" key="4">
    <source>
        <dbReference type="SAM" id="MobiDB-lite"/>
    </source>
</evidence>
<name>A0ABX9N031_9BURK</name>
<keyword evidence="3" id="KW-1005">Bacterial flagellum biogenesis</keyword>
<dbReference type="PRINTS" id="PR01007">
    <property type="entry name" value="FLGHOOKFLIK"/>
</dbReference>
<evidence type="ECO:0000313" key="7">
    <source>
        <dbReference type="Proteomes" id="UP000266483"/>
    </source>
</evidence>
<feature type="compositionally biased region" description="Polar residues" evidence="4">
    <location>
        <begin position="330"/>
        <end position="348"/>
    </location>
</feature>
<dbReference type="InterPro" id="IPR001635">
    <property type="entry name" value="Flag_hook_Flik"/>
</dbReference>
<feature type="compositionally biased region" description="Polar residues" evidence="4">
    <location>
        <begin position="294"/>
        <end position="304"/>
    </location>
</feature>
<dbReference type="Gene3D" id="3.30.750.140">
    <property type="match status" value="1"/>
</dbReference>
<feature type="region of interest" description="Disordered" evidence="4">
    <location>
        <begin position="294"/>
        <end position="348"/>
    </location>
</feature>
<sequence>MIHGLAPTTVEKAMDQPTASDPKHALEINPAITEKTTNRSISANEILVDKSATNPVKNRTAALGEMQEAINDASFNGKSNREASLLSVQTAGHQAGAAIVKTNGRTDTAQTELLNGRISAHRLDGTNPQQIEAAFNRSENTSAFLDRVVEARRMSGQQLLQSTLHSDIAATAAERTAGGSEAVSGILMGSSNTTAFSLGSATVSTPMGHTQWGRDFSQQVSSFGQQLRNGLQTIELRLDPPDLGPIRISLSMSDNVAQASFISPHAAVRHAVEQALPQLQEQLAQAGISLGQTSVGEQHQPGQGSQNTAMSNTTTTASSSGDAHAADETAQPQIAAQRSHNGQVDTFA</sequence>
<dbReference type="Proteomes" id="UP000266483">
    <property type="component" value="Unassembled WGS sequence"/>
</dbReference>
<protein>
    <recommendedName>
        <fullName evidence="5">Flagellar hook-length control protein-like C-terminal domain-containing protein</fullName>
    </recommendedName>
</protein>
<dbReference type="PANTHER" id="PTHR37533">
    <property type="entry name" value="FLAGELLAR HOOK-LENGTH CONTROL PROTEIN"/>
    <property type="match status" value="1"/>
</dbReference>
<feature type="region of interest" description="Disordered" evidence="4">
    <location>
        <begin position="1"/>
        <end position="22"/>
    </location>
</feature>
<evidence type="ECO:0000256" key="3">
    <source>
        <dbReference type="ARBA" id="ARBA00022795"/>
    </source>
</evidence>
<comment type="function">
    <text evidence="1">Controls the length of the flagellar hook.</text>
</comment>
<dbReference type="InterPro" id="IPR052563">
    <property type="entry name" value="FliK"/>
</dbReference>
<dbReference type="Pfam" id="PF02120">
    <property type="entry name" value="Flg_hook"/>
    <property type="match status" value="1"/>
</dbReference>
<comment type="caution">
    <text evidence="6">The sequence shown here is derived from an EMBL/GenBank/DDBJ whole genome shotgun (WGS) entry which is preliminary data.</text>
</comment>
<proteinExistence type="inferred from homology"/>
<gene>
    <name evidence="6" type="ORF">CJO09_01605</name>
</gene>
<accession>A0ABX9N031</accession>
<evidence type="ECO:0000256" key="2">
    <source>
        <dbReference type="ARBA" id="ARBA00009149"/>
    </source>
</evidence>
<evidence type="ECO:0000313" key="6">
    <source>
        <dbReference type="EMBL" id="RII84590.1"/>
    </source>
</evidence>
<keyword evidence="7" id="KW-1185">Reference proteome</keyword>